<dbReference type="EMBL" id="JAAWWL010000002">
    <property type="protein sequence ID" value="NKI33145.1"/>
    <property type="molecule type" value="Genomic_DNA"/>
</dbReference>
<gene>
    <name evidence="2" type="ORF">HCU67_14410</name>
</gene>
<keyword evidence="3" id="KW-1185">Reference proteome</keyword>
<feature type="transmembrane region" description="Helical" evidence="1">
    <location>
        <begin position="33"/>
        <end position="54"/>
    </location>
</feature>
<feature type="transmembrane region" description="Helical" evidence="1">
    <location>
        <begin position="85"/>
        <end position="110"/>
    </location>
</feature>
<sequence>MPDQIQERETPIFNIHAHIFTKDHVPKYLAKKIVVWPFYVLLGTGFLIRTITWFRNLGKKEYTYAERNRSWSAYKTKMFFVRNPLFNFFYGLFRWVTTAIFAYYLLIWLYPLLDTTTIGKWVYPIFENYLGFMPKIETGWNQFFVLLVLALIFGHIRKSIYQVLKKRLQKMVGKEQLEYLLRYLKILDFSKGAGKNGMSYIFSKLQQQYPPKSKFVVLPMDMEFMNAGSVKQPYLVQMAKLMELKSKNRETLFPFVFVDPRRIAQQDPSQPFFDYDASNPDKITLKPCKLAEYLDRGACGIKIYPALGYYPFDKELLPLWLYCVQNKIPITTHCSVGPIFYRGNKKKAWDRHPIFNEVITGTKEANNQVIANLRLTQVPNKEFQANFTHPLNYCCLLMPHFLKQVLDVYQDQDLNDLFGYEDGELKRDLKGLKINLAHYGGAENWDRFLEKDRQQVANELVYRPAVALNLKNELPKLGNLYAHWHYSDWFSLITSMLIEFENVYSDVSYTTHDTQYVNLLSELMNNKKVNKRILFGTDFYVVSNQKTEKAYWIDMQNQLTPEKWEQLASINPNSFIGLT</sequence>
<protein>
    <submittedName>
        <fullName evidence="2">Amidohydrolase family protein</fullName>
    </submittedName>
</protein>
<proteinExistence type="predicted"/>
<dbReference type="InterPro" id="IPR032466">
    <property type="entry name" value="Metal_Hydrolase"/>
</dbReference>
<dbReference type="Gene3D" id="3.20.20.140">
    <property type="entry name" value="Metal-dependent hydrolases"/>
    <property type="match status" value="1"/>
</dbReference>
<keyword evidence="1" id="KW-0472">Membrane</keyword>
<name>A0ABX1GVY7_9FLAO</name>
<dbReference type="RefSeq" id="WP_168553293.1">
    <property type="nucleotide sequence ID" value="NZ_JAAWWL010000002.1"/>
</dbReference>
<evidence type="ECO:0000313" key="3">
    <source>
        <dbReference type="Proteomes" id="UP000718451"/>
    </source>
</evidence>
<evidence type="ECO:0000313" key="2">
    <source>
        <dbReference type="EMBL" id="NKI33145.1"/>
    </source>
</evidence>
<dbReference type="SUPFAM" id="SSF51556">
    <property type="entry name" value="Metallo-dependent hydrolases"/>
    <property type="match status" value="1"/>
</dbReference>
<evidence type="ECO:0000256" key="1">
    <source>
        <dbReference type="SAM" id="Phobius"/>
    </source>
</evidence>
<dbReference type="Proteomes" id="UP000718451">
    <property type="component" value="Unassembled WGS sequence"/>
</dbReference>
<keyword evidence="1" id="KW-1133">Transmembrane helix</keyword>
<organism evidence="2 3">
    <name type="scientific">Croceivirga thetidis</name>
    <dbReference type="NCBI Taxonomy" id="2721623"/>
    <lineage>
        <taxon>Bacteria</taxon>
        <taxon>Pseudomonadati</taxon>
        <taxon>Bacteroidota</taxon>
        <taxon>Flavobacteriia</taxon>
        <taxon>Flavobacteriales</taxon>
        <taxon>Flavobacteriaceae</taxon>
        <taxon>Croceivirga</taxon>
    </lineage>
</organism>
<reference evidence="2 3" key="1">
    <citation type="submission" date="2020-04" db="EMBL/GenBank/DDBJ databases">
        <authorList>
            <person name="Yoon J."/>
        </authorList>
    </citation>
    <scope>NUCLEOTIDE SEQUENCE [LARGE SCALE GENOMIC DNA]</scope>
    <source>
        <strain evidence="2 3">DJ-13</strain>
    </source>
</reference>
<accession>A0ABX1GVY7</accession>
<comment type="caution">
    <text evidence="2">The sequence shown here is derived from an EMBL/GenBank/DDBJ whole genome shotgun (WGS) entry which is preliminary data.</text>
</comment>
<feature type="transmembrane region" description="Helical" evidence="1">
    <location>
        <begin position="139"/>
        <end position="156"/>
    </location>
</feature>
<keyword evidence="1" id="KW-0812">Transmembrane</keyword>